<dbReference type="Proteomes" id="UP000185984">
    <property type="component" value="Unassembled WGS sequence"/>
</dbReference>
<dbReference type="GO" id="GO:0004798">
    <property type="term" value="F:dTMP kinase activity"/>
    <property type="evidence" value="ECO:0007669"/>
    <property type="project" value="UniProtKB-UniRule"/>
</dbReference>
<keyword evidence="6 11" id="KW-0547">Nucleotide-binding</keyword>
<feature type="domain" description="Thymidylate kinase-like" evidence="12">
    <location>
        <begin position="8"/>
        <end position="206"/>
    </location>
</feature>
<accession>A0A1U7HN77</accession>
<proteinExistence type="inferred from homology"/>
<evidence type="ECO:0000256" key="6">
    <source>
        <dbReference type="ARBA" id="ARBA00022741"/>
    </source>
</evidence>
<dbReference type="InterPro" id="IPR018095">
    <property type="entry name" value="Thymidylate_kin_CS"/>
</dbReference>
<dbReference type="STRING" id="247279.NIES1031_14190"/>
<dbReference type="InterPro" id="IPR039430">
    <property type="entry name" value="Thymidylate_kin-like_dom"/>
</dbReference>
<dbReference type="EMBL" id="MRCC01000011">
    <property type="protein sequence ID" value="OKH24998.1"/>
    <property type="molecule type" value="Genomic_DNA"/>
</dbReference>
<dbReference type="AlphaFoldDB" id="A0A1U7HN77"/>
<feature type="binding site" evidence="11">
    <location>
        <begin position="10"/>
        <end position="17"/>
    </location>
    <ligand>
        <name>ATP</name>
        <dbReference type="ChEBI" id="CHEBI:30616"/>
    </ligand>
</feature>
<keyword evidence="7 11" id="KW-0418">Kinase</keyword>
<evidence type="ECO:0000256" key="8">
    <source>
        <dbReference type="ARBA" id="ARBA00022840"/>
    </source>
</evidence>
<dbReference type="RefSeq" id="WP_073550169.1">
    <property type="nucleotide sequence ID" value="NZ_CAWMVK010000003.1"/>
</dbReference>
<dbReference type="InterPro" id="IPR018094">
    <property type="entry name" value="Thymidylate_kinase"/>
</dbReference>
<dbReference type="GO" id="GO:0006233">
    <property type="term" value="P:dTDP biosynthetic process"/>
    <property type="evidence" value="ECO:0007669"/>
    <property type="project" value="InterPro"/>
</dbReference>
<dbReference type="NCBIfam" id="TIGR00041">
    <property type="entry name" value="DTMP_kinase"/>
    <property type="match status" value="1"/>
</dbReference>
<dbReference type="SUPFAM" id="SSF52540">
    <property type="entry name" value="P-loop containing nucleoside triphosphate hydrolases"/>
    <property type="match status" value="1"/>
</dbReference>
<dbReference type="FunFam" id="3.40.50.300:FF:000225">
    <property type="entry name" value="Thymidylate kinase"/>
    <property type="match status" value="1"/>
</dbReference>
<evidence type="ECO:0000256" key="9">
    <source>
        <dbReference type="ARBA" id="ARBA00048743"/>
    </source>
</evidence>
<comment type="caution">
    <text evidence="13">The sequence shown here is derived from an EMBL/GenBank/DDBJ whole genome shotgun (WGS) entry which is preliminary data.</text>
</comment>
<comment type="similarity">
    <text evidence="1 11">Belongs to the thymidylate kinase family.</text>
</comment>
<keyword evidence="14" id="KW-1185">Reference proteome</keyword>
<comment type="catalytic activity">
    <reaction evidence="9 11">
        <text>dTMP + ATP = dTDP + ADP</text>
        <dbReference type="Rhea" id="RHEA:13517"/>
        <dbReference type="ChEBI" id="CHEBI:30616"/>
        <dbReference type="ChEBI" id="CHEBI:58369"/>
        <dbReference type="ChEBI" id="CHEBI:63528"/>
        <dbReference type="ChEBI" id="CHEBI:456216"/>
        <dbReference type="EC" id="2.7.4.9"/>
    </reaction>
</comment>
<evidence type="ECO:0000313" key="14">
    <source>
        <dbReference type="Proteomes" id="UP000185984"/>
    </source>
</evidence>
<dbReference type="GO" id="GO:0006235">
    <property type="term" value="P:dTTP biosynthetic process"/>
    <property type="evidence" value="ECO:0007669"/>
    <property type="project" value="UniProtKB-UniRule"/>
</dbReference>
<organism evidence="13 14">
    <name type="scientific">Chroogloeocystis siderophila 5.2 s.c.1</name>
    <dbReference type="NCBI Taxonomy" id="247279"/>
    <lineage>
        <taxon>Bacteria</taxon>
        <taxon>Bacillati</taxon>
        <taxon>Cyanobacteriota</taxon>
        <taxon>Cyanophyceae</taxon>
        <taxon>Oscillatoriophycideae</taxon>
        <taxon>Chroococcales</taxon>
        <taxon>Chroococcaceae</taxon>
        <taxon>Chroogloeocystis</taxon>
    </lineage>
</organism>
<protein>
    <recommendedName>
        <fullName evidence="3 11">Thymidylate kinase</fullName>
        <ecNumber evidence="2 11">2.7.4.9</ecNumber>
    </recommendedName>
    <alternativeName>
        <fullName evidence="11">dTMP kinase</fullName>
    </alternativeName>
</protein>
<reference evidence="13 14" key="1">
    <citation type="submission" date="2016-11" db="EMBL/GenBank/DDBJ databases">
        <title>Draft Genome Sequences of Nine Cyanobacterial Strains from Diverse Habitats.</title>
        <authorList>
            <person name="Zhu T."/>
            <person name="Hou S."/>
            <person name="Lu X."/>
            <person name="Hess W.R."/>
        </authorList>
    </citation>
    <scope>NUCLEOTIDE SEQUENCE [LARGE SCALE GENOMIC DNA]</scope>
    <source>
        <strain evidence="13 14">5.2 s.c.1</strain>
    </source>
</reference>
<evidence type="ECO:0000256" key="2">
    <source>
        <dbReference type="ARBA" id="ARBA00012980"/>
    </source>
</evidence>
<name>A0A1U7HN77_9CHRO</name>
<evidence type="ECO:0000256" key="4">
    <source>
        <dbReference type="ARBA" id="ARBA00022679"/>
    </source>
</evidence>
<keyword evidence="4 11" id="KW-0808">Transferase</keyword>
<evidence type="ECO:0000256" key="5">
    <source>
        <dbReference type="ARBA" id="ARBA00022727"/>
    </source>
</evidence>
<dbReference type="PANTHER" id="PTHR10344">
    <property type="entry name" value="THYMIDYLATE KINASE"/>
    <property type="match status" value="1"/>
</dbReference>
<dbReference type="InterPro" id="IPR027417">
    <property type="entry name" value="P-loop_NTPase"/>
</dbReference>
<comment type="function">
    <text evidence="10 11">Phosphorylation of dTMP to form dTDP in both de novo and salvage pathways of dTTP synthesis.</text>
</comment>
<dbReference type="CDD" id="cd01672">
    <property type="entry name" value="TMPK"/>
    <property type="match status" value="1"/>
</dbReference>
<dbReference type="GO" id="GO:0005829">
    <property type="term" value="C:cytosol"/>
    <property type="evidence" value="ECO:0007669"/>
    <property type="project" value="TreeGrafter"/>
</dbReference>
<dbReference type="EC" id="2.7.4.9" evidence="2 11"/>
<sequence length="223" mass="25013">MSGRLIVFEGVEGCGKTTQLQRSHQWLKTLSLSVIVTREPGGTDLGTALRQLLLNVNTQPIYHSTELLLYVADRAQHVEEVLKPELANGTIILCDRYVDSTVAYQGYGRGLSHSLIAQLNSIATRGLESDVTIWLDIDVAISLARKQYQSTSDCAERSAGGDRIEQEKIEFHRRVQQGYTELAQNHPNRIVRVDASRSVAEVQEQIQQILLQRFPEIRSKSKS</sequence>
<keyword evidence="5 11" id="KW-0545">Nucleotide biosynthesis</keyword>
<dbReference type="PROSITE" id="PS01331">
    <property type="entry name" value="THYMIDYLATE_KINASE"/>
    <property type="match status" value="1"/>
</dbReference>
<dbReference type="Gene3D" id="3.40.50.300">
    <property type="entry name" value="P-loop containing nucleotide triphosphate hydrolases"/>
    <property type="match status" value="1"/>
</dbReference>
<evidence type="ECO:0000256" key="3">
    <source>
        <dbReference type="ARBA" id="ARBA00017144"/>
    </source>
</evidence>
<dbReference type="PANTHER" id="PTHR10344:SF4">
    <property type="entry name" value="UMP-CMP KINASE 2, MITOCHONDRIAL"/>
    <property type="match status" value="1"/>
</dbReference>
<evidence type="ECO:0000256" key="7">
    <source>
        <dbReference type="ARBA" id="ARBA00022777"/>
    </source>
</evidence>
<dbReference type="OrthoDB" id="9774907at2"/>
<dbReference type="GO" id="GO:0006227">
    <property type="term" value="P:dUDP biosynthetic process"/>
    <property type="evidence" value="ECO:0007669"/>
    <property type="project" value="TreeGrafter"/>
</dbReference>
<evidence type="ECO:0000256" key="11">
    <source>
        <dbReference type="HAMAP-Rule" id="MF_00165"/>
    </source>
</evidence>
<dbReference type="Pfam" id="PF02223">
    <property type="entry name" value="Thymidylate_kin"/>
    <property type="match status" value="1"/>
</dbReference>
<keyword evidence="8 11" id="KW-0067">ATP-binding</keyword>
<dbReference type="HAMAP" id="MF_00165">
    <property type="entry name" value="Thymidylate_kinase"/>
    <property type="match status" value="1"/>
</dbReference>
<evidence type="ECO:0000259" key="12">
    <source>
        <dbReference type="Pfam" id="PF02223"/>
    </source>
</evidence>
<evidence type="ECO:0000256" key="10">
    <source>
        <dbReference type="ARBA" id="ARBA00057735"/>
    </source>
</evidence>
<dbReference type="GO" id="GO:0005524">
    <property type="term" value="F:ATP binding"/>
    <property type="evidence" value="ECO:0007669"/>
    <property type="project" value="UniProtKB-UniRule"/>
</dbReference>
<evidence type="ECO:0000256" key="1">
    <source>
        <dbReference type="ARBA" id="ARBA00009776"/>
    </source>
</evidence>
<evidence type="ECO:0000313" key="13">
    <source>
        <dbReference type="EMBL" id="OKH24998.1"/>
    </source>
</evidence>
<gene>
    <name evidence="11" type="primary">tmk</name>
    <name evidence="13" type="ORF">NIES1031_14190</name>
</gene>